<proteinExistence type="predicted"/>
<sequence>MTIWLLGWCHGRWRLPAAPSAPDCYLSRTPVHCGVDSLSNERVNKLIQVIRKISLFDGLGPTQIQKVLAACGPRRLEEGEVVCVANTPGDEMYILLSGEAVVYAPDDSEIARIQPVATIGALSIVTKQPRTSAVKATQASNVLVFKKLALDMALKTDADAQAKI</sequence>
<dbReference type="Pfam" id="PF00027">
    <property type="entry name" value="cNMP_binding"/>
    <property type="match status" value="1"/>
</dbReference>
<dbReference type="InterPro" id="IPR050503">
    <property type="entry name" value="cAMP-dep_PK_reg_su-like"/>
</dbReference>
<dbReference type="InterPro" id="IPR000595">
    <property type="entry name" value="cNMP-bd_dom"/>
</dbReference>
<protein>
    <recommendedName>
        <fullName evidence="1">Cyclic nucleotide-binding domain-containing protein</fullName>
    </recommendedName>
</protein>
<organism evidence="2">
    <name type="scientific">marine metagenome</name>
    <dbReference type="NCBI Taxonomy" id="408172"/>
    <lineage>
        <taxon>unclassified sequences</taxon>
        <taxon>metagenomes</taxon>
        <taxon>ecological metagenomes</taxon>
    </lineage>
</organism>
<dbReference type="GO" id="GO:0005952">
    <property type="term" value="C:cAMP-dependent protein kinase complex"/>
    <property type="evidence" value="ECO:0007669"/>
    <property type="project" value="InterPro"/>
</dbReference>
<dbReference type="SMART" id="SM00100">
    <property type="entry name" value="cNMP"/>
    <property type="match status" value="1"/>
</dbReference>
<name>A0A382N5G9_9ZZZZ</name>
<dbReference type="EMBL" id="UINC01098116">
    <property type="protein sequence ID" value="SVC56383.1"/>
    <property type="molecule type" value="Genomic_DNA"/>
</dbReference>
<dbReference type="AlphaFoldDB" id="A0A382N5G9"/>
<dbReference type="InterPro" id="IPR018490">
    <property type="entry name" value="cNMP-bd_dom_sf"/>
</dbReference>
<dbReference type="PROSITE" id="PS50042">
    <property type="entry name" value="CNMP_BINDING_3"/>
    <property type="match status" value="1"/>
</dbReference>
<dbReference type="GO" id="GO:0005829">
    <property type="term" value="C:cytosol"/>
    <property type="evidence" value="ECO:0007669"/>
    <property type="project" value="TreeGrafter"/>
</dbReference>
<dbReference type="PANTHER" id="PTHR11635">
    <property type="entry name" value="CAMP-DEPENDENT PROTEIN KINASE REGULATORY CHAIN"/>
    <property type="match status" value="1"/>
</dbReference>
<dbReference type="PANTHER" id="PTHR11635:SF152">
    <property type="entry name" value="CAMP-DEPENDENT PROTEIN KINASE TYPE I REGULATORY SUBUNIT-RELATED"/>
    <property type="match status" value="1"/>
</dbReference>
<dbReference type="SUPFAM" id="SSF51206">
    <property type="entry name" value="cAMP-binding domain-like"/>
    <property type="match status" value="1"/>
</dbReference>
<reference evidence="2" key="1">
    <citation type="submission" date="2018-05" db="EMBL/GenBank/DDBJ databases">
        <authorList>
            <person name="Lanie J.A."/>
            <person name="Ng W.-L."/>
            <person name="Kazmierczak K.M."/>
            <person name="Andrzejewski T.M."/>
            <person name="Davidsen T.M."/>
            <person name="Wayne K.J."/>
            <person name="Tettelin H."/>
            <person name="Glass J.I."/>
            <person name="Rusch D."/>
            <person name="Podicherti R."/>
            <person name="Tsui H.-C.T."/>
            <person name="Winkler M.E."/>
        </authorList>
    </citation>
    <scope>NUCLEOTIDE SEQUENCE</scope>
</reference>
<gene>
    <name evidence="2" type="ORF">METZ01_LOCUS309237</name>
</gene>
<evidence type="ECO:0000313" key="2">
    <source>
        <dbReference type="EMBL" id="SVC56383.1"/>
    </source>
</evidence>
<dbReference type="InterPro" id="IPR014710">
    <property type="entry name" value="RmlC-like_jellyroll"/>
</dbReference>
<evidence type="ECO:0000259" key="1">
    <source>
        <dbReference type="PROSITE" id="PS50042"/>
    </source>
</evidence>
<dbReference type="Gene3D" id="2.60.120.10">
    <property type="entry name" value="Jelly Rolls"/>
    <property type="match status" value="1"/>
</dbReference>
<feature type="non-terminal residue" evidence="2">
    <location>
        <position position="164"/>
    </location>
</feature>
<accession>A0A382N5G9</accession>
<feature type="domain" description="Cyclic nucleotide-binding" evidence="1">
    <location>
        <begin position="55"/>
        <end position="164"/>
    </location>
</feature>
<dbReference type="CDD" id="cd00038">
    <property type="entry name" value="CAP_ED"/>
    <property type="match status" value="1"/>
</dbReference>